<dbReference type="Gene3D" id="2.40.50.100">
    <property type="match status" value="1"/>
</dbReference>
<organism evidence="11 12">
    <name type="scientific">Rhizobium tropici</name>
    <dbReference type="NCBI Taxonomy" id="398"/>
    <lineage>
        <taxon>Bacteria</taxon>
        <taxon>Pseudomonadati</taxon>
        <taxon>Pseudomonadota</taxon>
        <taxon>Alphaproteobacteria</taxon>
        <taxon>Hyphomicrobiales</taxon>
        <taxon>Rhizobiaceae</taxon>
        <taxon>Rhizobium/Agrobacterium group</taxon>
        <taxon>Rhizobium</taxon>
    </lineage>
</organism>
<dbReference type="InterPro" id="IPR000089">
    <property type="entry name" value="Biotin_lipoyl"/>
</dbReference>
<evidence type="ECO:0000256" key="7">
    <source>
        <dbReference type="ARBA" id="ARBA00023160"/>
    </source>
</evidence>
<evidence type="ECO:0000256" key="3">
    <source>
        <dbReference type="ARBA" id="ARBA00017562"/>
    </source>
</evidence>
<dbReference type="PANTHER" id="PTHR45266">
    <property type="entry name" value="OXALOACETATE DECARBOXYLASE ALPHA CHAIN"/>
    <property type="match status" value="1"/>
</dbReference>
<dbReference type="RefSeq" id="WP_146758977.1">
    <property type="nucleotide sequence ID" value="NZ_QMKK01000032.1"/>
</dbReference>
<dbReference type="Pfam" id="PF00364">
    <property type="entry name" value="Biotin_lipoyl"/>
    <property type="match status" value="1"/>
</dbReference>
<dbReference type="InterPro" id="IPR011053">
    <property type="entry name" value="Single_hybrid_motif"/>
</dbReference>
<dbReference type="GO" id="GO:0006633">
    <property type="term" value="P:fatty acid biosynthetic process"/>
    <property type="evidence" value="ECO:0007669"/>
    <property type="project" value="UniProtKB-UniPathway"/>
</dbReference>
<keyword evidence="6 9" id="KW-0443">Lipid metabolism</keyword>
<comment type="function">
    <text evidence="1 9">This protein is a component of the acetyl coenzyme A carboxylase complex; first, biotin carboxylase catalyzes the carboxylation of the carrier protein and then the transcarboxylase transfers the carboxyl group to form malonyl-CoA.</text>
</comment>
<dbReference type="GO" id="GO:0009317">
    <property type="term" value="C:acetyl-CoA carboxylase complex"/>
    <property type="evidence" value="ECO:0007669"/>
    <property type="project" value="InterPro"/>
</dbReference>
<keyword evidence="7 9" id="KW-0275">Fatty acid biosynthesis</keyword>
<dbReference type="EMBL" id="QMKK01000032">
    <property type="protein sequence ID" value="RAX41147.1"/>
    <property type="molecule type" value="Genomic_DNA"/>
</dbReference>
<evidence type="ECO:0000256" key="4">
    <source>
        <dbReference type="ARBA" id="ARBA00022516"/>
    </source>
</evidence>
<dbReference type="InterPro" id="IPR001249">
    <property type="entry name" value="AcCoA_biotinCC"/>
</dbReference>
<dbReference type="InterPro" id="IPR001882">
    <property type="entry name" value="Biotin_BS"/>
</dbReference>
<evidence type="ECO:0000256" key="2">
    <source>
        <dbReference type="ARBA" id="ARBA00005194"/>
    </source>
</evidence>
<keyword evidence="4 9" id="KW-0444">Lipid biosynthesis</keyword>
<name>A0A329YCC5_RHITR</name>
<dbReference type="SUPFAM" id="SSF51230">
    <property type="entry name" value="Single hybrid motif"/>
    <property type="match status" value="1"/>
</dbReference>
<dbReference type="PANTHER" id="PTHR45266:SF3">
    <property type="entry name" value="OXALOACETATE DECARBOXYLASE ALPHA CHAIN"/>
    <property type="match status" value="1"/>
</dbReference>
<evidence type="ECO:0000313" key="11">
    <source>
        <dbReference type="EMBL" id="RAX41147.1"/>
    </source>
</evidence>
<dbReference type="GO" id="GO:0003989">
    <property type="term" value="F:acetyl-CoA carboxylase activity"/>
    <property type="evidence" value="ECO:0007669"/>
    <property type="project" value="InterPro"/>
</dbReference>
<proteinExistence type="predicted"/>
<dbReference type="CDD" id="cd06850">
    <property type="entry name" value="biotinyl_domain"/>
    <property type="match status" value="1"/>
</dbReference>
<dbReference type="UniPathway" id="UPA00094"/>
<feature type="domain" description="Lipoyl-binding" evidence="10">
    <location>
        <begin position="55"/>
        <end position="146"/>
    </location>
</feature>
<evidence type="ECO:0000256" key="8">
    <source>
        <dbReference type="ARBA" id="ARBA00023267"/>
    </source>
</evidence>
<dbReference type="AlphaFoldDB" id="A0A329YCC5"/>
<evidence type="ECO:0000313" key="12">
    <source>
        <dbReference type="Proteomes" id="UP000251205"/>
    </source>
</evidence>
<dbReference type="Proteomes" id="UP000251205">
    <property type="component" value="Unassembled WGS sequence"/>
</dbReference>
<protein>
    <recommendedName>
        <fullName evidence="3 9">Biotin carboxyl carrier protein of acetyl-CoA carboxylase</fullName>
    </recommendedName>
</protein>
<comment type="caution">
    <text evidence="11">The sequence shown here is derived from an EMBL/GenBank/DDBJ whole genome shotgun (WGS) entry which is preliminary data.</text>
</comment>
<keyword evidence="8 9" id="KW-0092">Biotin</keyword>
<dbReference type="PRINTS" id="PR01071">
    <property type="entry name" value="ACOABIOTINCC"/>
</dbReference>
<evidence type="ECO:0000256" key="5">
    <source>
        <dbReference type="ARBA" id="ARBA00022832"/>
    </source>
</evidence>
<reference evidence="11 12" key="1">
    <citation type="submission" date="2018-06" db="EMBL/GenBank/DDBJ databases">
        <title>Whole Genome Sequence of an efficient microsymbiont, Rhizobium tropici.</title>
        <authorList>
            <person name="Srinivasan R."/>
            <person name="Singh H.V."/>
            <person name="Srivastava R."/>
            <person name="Kumari B."/>
            <person name="Radhakrishna A."/>
        </authorList>
    </citation>
    <scope>NUCLEOTIDE SEQUENCE [LARGE SCALE GENOMIC DNA]</scope>
    <source>
        <strain evidence="11 12">IGFRI Rhizo-19</strain>
    </source>
</reference>
<dbReference type="PROSITE" id="PS50968">
    <property type="entry name" value="BIOTINYL_LIPOYL"/>
    <property type="match status" value="1"/>
</dbReference>
<gene>
    <name evidence="11" type="ORF">DQ393_12830</name>
</gene>
<accession>A0A329YCC5</accession>
<keyword evidence="5 9" id="KW-0276">Fatty acid metabolism</keyword>
<dbReference type="InterPro" id="IPR050709">
    <property type="entry name" value="Biotin_Carboxyl_Carrier/Decarb"/>
</dbReference>
<dbReference type="OrthoDB" id="9811735at2"/>
<dbReference type="FunFam" id="2.40.50.100:FF:000003">
    <property type="entry name" value="Acetyl-CoA carboxylase biotin carboxyl carrier protein"/>
    <property type="match status" value="1"/>
</dbReference>
<sequence length="147" mass="15432">MNFEQIRALIKALDEAAVSELEYSEGNVRLRIVKQAASNTNGYASAESYTTAAAQEVESVPPNTPSRSNNNMVEAPLPGVFYRSASPGEPPFVEAGAKVTQGQTLALIEAMKMLTPVKATEDGDVSAVLVENGVSVEAGAALFEIAS</sequence>
<comment type="pathway">
    <text evidence="2 9">Lipid metabolism; fatty acid biosynthesis.</text>
</comment>
<dbReference type="PROSITE" id="PS00188">
    <property type="entry name" value="BIOTIN"/>
    <property type="match status" value="1"/>
</dbReference>
<evidence type="ECO:0000256" key="6">
    <source>
        <dbReference type="ARBA" id="ARBA00023098"/>
    </source>
</evidence>
<evidence type="ECO:0000256" key="9">
    <source>
        <dbReference type="RuleBase" id="RU364072"/>
    </source>
</evidence>
<evidence type="ECO:0000259" key="10">
    <source>
        <dbReference type="PROSITE" id="PS50968"/>
    </source>
</evidence>
<evidence type="ECO:0000256" key="1">
    <source>
        <dbReference type="ARBA" id="ARBA00003761"/>
    </source>
</evidence>